<dbReference type="InterPro" id="IPR036438">
    <property type="entry name" value="Insulin-like_sf"/>
</dbReference>
<reference evidence="9" key="1">
    <citation type="submission" date="2017-02" db="UniProtKB">
        <authorList>
            <consortium name="WormBaseParasite"/>
        </authorList>
    </citation>
    <scope>IDENTIFICATION</scope>
</reference>
<feature type="domain" description="Insulin-like" evidence="7">
    <location>
        <begin position="36"/>
        <end position="120"/>
    </location>
</feature>
<organism evidence="8 9">
    <name type="scientific">Parastrongyloides trichosuri</name>
    <name type="common">Possum-specific nematode worm</name>
    <dbReference type="NCBI Taxonomy" id="131310"/>
    <lineage>
        <taxon>Eukaryota</taxon>
        <taxon>Metazoa</taxon>
        <taxon>Ecdysozoa</taxon>
        <taxon>Nematoda</taxon>
        <taxon>Chromadorea</taxon>
        <taxon>Rhabditida</taxon>
        <taxon>Tylenchina</taxon>
        <taxon>Panagrolaimomorpha</taxon>
        <taxon>Strongyloidoidea</taxon>
        <taxon>Strongyloididae</taxon>
        <taxon>Parastrongyloides</taxon>
    </lineage>
</organism>
<sequence length="130" mass="14911">MVNGNYKMALKKRFFFKTIVCLFVLALIFQASEGSVRLCGYRLSKMLTTICKTHNCAKDAEYESHLEVEKKDHNPEEIYRDESPSFMSEVIGIKENKRSGGVVNDCCINRCSLSHLKTYCCGYVDEEVDF</sequence>
<keyword evidence="4" id="KW-0732">Signal</keyword>
<dbReference type="Proteomes" id="UP000038045">
    <property type="component" value="Unplaced"/>
</dbReference>
<keyword evidence="8" id="KW-1185">Reference proteome</keyword>
<comment type="subcellular location">
    <subcellularLocation>
        <location evidence="6">Secreted</location>
    </subcellularLocation>
</comment>
<evidence type="ECO:0000313" key="8">
    <source>
        <dbReference type="Proteomes" id="UP000038045"/>
    </source>
</evidence>
<dbReference type="InterPro" id="IPR022352">
    <property type="entry name" value="Ins/IGF/rlx"/>
</dbReference>
<dbReference type="SUPFAM" id="SSF56994">
    <property type="entry name" value="Insulin-like"/>
    <property type="match status" value="1"/>
</dbReference>
<name>A0A0N4ZCG3_PARTI</name>
<keyword evidence="5" id="KW-1015">Disulfide bond</keyword>
<dbReference type="SMART" id="SM00078">
    <property type="entry name" value="IlGF"/>
    <property type="match status" value="1"/>
</dbReference>
<protein>
    <submittedName>
        <fullName evidence="9">IlGF domain-containing protein</fullName>
    </submittedName>
</protein>
<evidence type="ECO:0000256" key="5">
    <source>
        <dbReference type="ARBA" id="ARBA00023157"/>
    </source>
</evidence>
<dbReference type="InterPro" id="IPR016179">
    <property type="entry name" value="Insulin-like"/>
</dbReference>
<evidence type="ECO:0000313" key="9">
    <source>
        <dbReference type="WBParaSite" id="PTRK_0000521600.1"/>
    </source>
</evidence>
<dbReference type="GO" id="GO:0005576">
    <property type="term" value="C:extracellular region"/>
    <property type="evidence" value="ECO:0007669"/>
    <property type="project" value="UniProtKB-SubCell"/>
</dbReference>
<proteinExistence type="inferred from homology"/>
<dbReference type="GO" id="GO:0005179">
    <property type="term" value="F:hormone activity"/>
    <property type="evidence" value="ECO:0007669"/>
    <property type="project" value="InterPro"/>
</dbReference>
<dbReference type="InterPro" id="IPR022353">
    <property type="entry name" value="Insulin_CS"/>
</dbReference>
<evidence type="ECO:0000259" key="7">
    <source>
        <dbReference type="SMART" id="SM00078"/>
    </source>
</evidence>
<evidence type="ECO:0000256" key="3">
    <source>
        <dbReference type="ARBA" id="ARBA00022685"/>
    </source>
</evidence>
<accession>A0A0N4ZCG3</accession>
<evidence type="ECO:0000256" key="6">
    <source>
        <dbReference type="RuleBase" id="RU000406"/>
    </source>
</evidence>
<comment type="subunit">
    <text evidence="2">Heterodimer of a B chain and an A chain linked by two disulfide bonds.</text>
</comment>
<dbReference type="PANTHER" id="PTHR13647">
    <property type="entry name" value="INSULIN-LIKE PEPTIDE 2-RELATED"/>
    <property type="match status" value="1"/>
</dbReference>
<dbReference type="Pfam" id="PF00049">
    <property type="entry name" value="Insulin"/>
    <property type="match status" value="1"/>
</dbReference>
<dbReference type="PANTHER" id="PTHR13647:SF4">
    <property type="entry name" value="INSULIN-LIKE PEPTIDE 1-RELATED"/>
    <property type="match status" value="1"/>
</dbReference>
<keyword evidence="3" id="KW-0165">Cleavage on pair of basic residues</keyword>
<comment type="similarity">
    <text evidence="1 6">Belongs to the insulin family.</text>
</comment>
<dbReference type="Gene3D" id="1.10.100.10">
    <property type="entry name" value="Insulin-like"/>
    <property type="match status" value="1"/>
</dbReference>
<keyword evidence="6" id="KW-0964">Secreted</keyword>
<dbReference type="PROSITE" id="PS00262">
    <property type="entry name" value="INSULIN"/>
    <property type="match status" value="1"/>
</dbReference>
<dbReference type="WBParaSite" id="PTRK_0000521600.1">
    <property type="protein sequence ID" value="PTRK_0000521600.1"/>
    <property type="gene ID" value="PTRK_0000521600"/>
</dbReference>
<dbReference type="PRINTS" id="PR00276">
    <property type="entry name" value="INSULINFAMLY"/>
</dbReference>
<dbReference type="AlphaFoldDB" id="A0A0N4ZCG3"/>
<evidence type="ECO:0000256" key="1">
    <source>
        <dbReference type="ARBA" id="ARBA00009034"/>
    </source>
</evidence>
<evidence type="ECO:0000256" key="4">
    <source>
        <dbReference type="ARBA" id="ARBA00022729"/>
    </source>
</evidence>
<evidence type="ECO:0000256" key="2">
    <source>
        <dbReference type="ARBA" id="ARBA00011207"/>
    </source>
</evidence>